<feature type="region of interest" description="Disordered" evidence="1">
    <location>
        <begin position="1"/>
        <end position="62"/>
    </location>
</feature>
<feature type="compositionally biased region" description="Polar residues" evidence="1">
    <location>
        <begin position="1"/>
        <end position="24"/>
    </location>
</feature>
<reference evidence="2 3" key="1">
    <citation type="journal article" date="2018" name="Front. Plant Sci.">
        <title>Red Clover (Trifolium pratense) and Zigzag Clover (T. medium) - A Picture of Genomic Similarities and Differences.</title>
        <authorList>
            <person name="Dluhosova J."/>
            <person name="Istvanek J."/>
            <person name="Nedelnik J."/>
            <person name="Repkova J."/>
        </authorList>
    </citation>
    <scope>NUCLEOTIDE SEQUENCE [LARGE SCALE GENOMIC DNA]</scope>
    <source>
        <strain evidence="3">cv. 10/8</strain>
        <tissue evidence="2">Leaf</tissue>
    </source>
</reference>
<organism evidence="2 3">
    <name type="scientific">Trifolium medium</name>
    <dbReference type="NCBI Taxonomy" id="97028"/>
    <lineage>
        <taxon>Eukaryota</taxon>
        <taxon>Viridiplantae</taxon>
        <taxon>Streptophyta</taxon>
        <taxon>Embryophyta</taxon>
        <taxon>Tracheophyta</taxon>
        <taxon>Spermatophyta</taxon>
        <taxon>Magnoliopsida</taxon>
        <taxon>eudicotyledons</taxon>
        <taxon>Gunneridae</taxon>
        <taxon>Pentapetalae</taxon>
        <taxon>rosids</taxon>
        <taxon>fabids</taxon>
        <taxon>Fabales</taxon>
        <taxon>Fabaceae</taxon>
        <taxon>Papilionoideae</taxon>
        <taxon>50 kb inversion clade</taxon>
        <taxon>NPAAA clade</taxon>
        <taxon>Hologalegina</taxon>
        <taxon>IRL clade</taxon>
        <taxon>Trifolieae</taxon>
        <taxon>Trifolium</taxon>
    </lineage>
</organism>
<sequence length="62" mass="6799">MTKQTLSPASQDPVSQVNPTTQCDIPSRERTGLIWEPEEMPLSSSDPSNGNPEKRPRYGAKG</sequence>
<evidence type="ECO:0000313" key="2">
    <source>
        <dbReference type="EMBL" id="MCI68611.1"/>
    </source>
</evidence>
<dbReference type="EMBL" id="LXQA010739565">
    <property type="protein sequence ID" value="MCI68611.1"/>
    <property type="molecule type" value="Genomic_DNA"/>
</dbReference>
<feature type="non-terminal residue" evidence="2">
    <location>
        <position position="62"/>
    </location>
</feature>
<evidence type="ECO:0000256" key="1">
    <source>
        <dbReference type="SAM" id="MobiDB-lite"/>
    </source>
</evidence>
<accession>A0A392U564</accession>
<proteinExistence type="predicted"/>
<evidence type="ECO:0000313" key="3">
    <source>
        <dbReference type="Proteomes" id="UP000265520"/>
    </source>
</evidence>
<name>A0A392U564_9FABA</name>
<feature type="compositionally biased region" description="Polar residues" evidence="1">
    <location>
        <begin position="42"/>
        <end position="51"/>
    </location>
</feature>
<comment type="caution">
    <text evidence="2">The sequence shown here is derived from an EMBL/GenBank/DDBJ whole genome shotgun (WGS) entry which is preliminary data.</text>
</comment>
<keyword evidence="3" id="KW-1185">Reference proteome</keyword>
<dbReference type="AlphaFoldDB" id="A0A392U564"/>
<dbReference type="Proteomes" id="UP000265520">
    <property type="component" value="Unassembled WGS sequence"/>
</dbReference>
<protein>
    <submittedName>
        <fullName evidence="2">Uncharacterized protein</fullName>
    </submittedName>
</protein>